<name>A0A2J6PZ87_9HELO</name>
<evidence type="ECO:0000313" key="2">
    <source>
        <dbReference type="EMBL" id="PMD19341.1"/>
    </source>
</evidence>
<proteinExistence type="predicted"/>
<dbReference type="InterPro" id="IPR010730">
    <property type="entry name" value="HET"/>
</dbReference>
<organism evidence="2 3">
    <name type="scientific">Hyaloscypha hepaticicola</name>
    <dbReference type="NCBI Taxonomy" id="2082293"/>
    <lineage>
        <taxon>Eukaryota</taxon>
        <taxon>Fungi</taxon>
        <taxon>Dikarya</taxon>
        <taxon>Ascomycota</taxon>
        <taxon>Pezizomycotina</taxon>
        <taxon>Leotiomycetes</taxon>
        <taxon>Helotiales</taxon>
        <taxon>Hyaloscyphaceae</taxon>
        <taxon>Hyaloscypha</taxon>
    </lineage>
</organism>
<gene>
    <name evidence="2" type="ORF">NA56DRAFT_546701</name>
</gene>
<dbReference type="OrthoDB" id="3563405at2759"/>
<feature type="non-terminal residue" evidence="2">
    <location>
        <position position="69"/>
    </location>
</feature>
<dbReference type="Proteomes" id="UP000235672">
    <property type="component" value="Unassembled WGS sequence"/>
</dbReference>
<dbReference type="STRING" id="1745343.A0A2J6PZ87"/>
<evidence type="ECO:0000259" key="1">
    <source>
        <dbReference type="Pfam" id="PF06985"/>
    </source>
</evidence>
<evidence type="ECO:0000313" key="3">
    <source>
        <dbReference type="Proteomes" id="UP000235672"/>
    </source>
</evidence>
<feature type="non-terminal residue" evidence="2">
    <location>
        <position position="1"/>
    </location>
</feature>
<sequence length="69" mass="7739">LATLPKTFQDAVLITRDLGVRYLWIDSLCIIQDSDEDWEQEAARMSEVYANGYVMLAAHGSENCHGGCF</sequence>
<reference evidence="2 3" key="1">
    <citation type="submission" date="2016-05" db="EMBL/GenBank/DDBJ databases">
        <title>A degradative enzymes factory behind the ericoid mycorrhizal symbiosis.</title>
        <authorList>
            <consortium name="DOE Joint Genome Institute"/>
            <person name="Martino E."/>
            <person name="Morin E."/>
            <person name="Grelet G."/>
            <person name="Kuo A."/>
            <person name="Kohler A."/>
            <person name="Daghino S."/>
            <person name="Barry K."/>
            <person name="Choi C."/>
            <person name="Cichocki N."/>
            <person name="Clum A."/>
            <person name="Copeland A."/>
            <person name="Hainaut M."/>
            <person name="Haridas S."/>
            <person name="Labutti K."/>
            <person name="Lindquist E."/>
            <person name="Lipzen A."/>
            <person name="Khouja H.-R."/>
            <person name="Murat C."/>
            <person name="Ohm R."/>
            <person name="Olson A."/>
            <person name="Spatafora J."/>
            <person name="Veneault-Fourrey C."/>
            <person name="Henrissat B."/>
            <person name="Grigoriev I."/>
            <person name="Martin F."/>
            <person name="Perotto S."/>
        </authorList>
    </citation>
    <scope>NUCLEOTIDE SEQUENCE [LARGE SCALE GENOMIC DNA]</scope>
    <source>
        <strain evidence="2 3">UAMH 7357</strain>
    </source>
</reference>
<dbReference type="AlphaFoldDB" id="A0A2J6PZ87"/>
<dbReference type="EMBL" id="KZ613490">
    <property type="protein sequence ID" value="PMD19341.1"/>
    <property type="molecule type" value="Genomic_DNA"/>
</dbReference>
<protein>
    <submittedName>
        <fullName evidence="2">Heterokaryon incompatibility</fullName>
    </submittedName>
</protein>
<feature type="domain" description="Heterokaryon incompatibility" evidence="1">
    <location>
        <begin position="3"/>
        <end position="67"/>
    </location>
</feature>
<keyword evidence="3" id="KW-1185">Reference proteome</keyword>
<dbReference type="Pfam" id="PF06985">
    <property type="entry name" value="HET"/>
    <property type="match status" value="1"/>
</dbReference>
<dbReference type="PANTHER" id="PTHR33112">
    <property type="entry name" value="DOMAIN PROTEIN, PUTATIVE-RELATED"/>
    <property type="match status" value="1"/>
</dbReference>
<dbReference type="PANTHER" id="PTHR33112:SF8">
    <property type="entry name" value="HETEROKARYON INCOMPATIBILITY DOMAIN-CONTAINING PROTEIN"/>
    <property type="match status" value="1"/>
</dbReference>
<accession>A0A2J6PZ87</accession>